<evidence type="ECO:0000313" key="10">
    <source>
        <dbReference type="Proteomes" id="UP000798488"/>
    </source>
</evidence>
<protein>
    <submittedName>
        <fullName evidence="9">MotA/TolQ/ExbB proton channel family protein</fullName>
    </submittedName>
</protein>
<dbReference type="InterPro" id="IPR050790">
    <property type="entry name" value="ExbB/TolQ_transport"/>
</dbReference>
<feature type="transmembrane region" description="Helical" evidence="7">
    <location>
        <begin position="127"/>
        <end position="151"/>
    </location>
</feature>
<dbReference type="GO" id="GO:0017038">
    <property type="term" value="P:protein import"/>
    <property type="evidence" value="ECO:0007669"/>
    <property type="project" value="TreeGrafter"/>
</dbReference>
<evidence type="ECO:0000256" key="3">
    <source>
        <dbReference type="ARBA" id="ARBA00022692"/>
    </source>
</evidence>
<evidence type="ECO:0000256" key="5">
    <source>
        <dbReference type="ARBA" id="ARBA00023136"/>
    </source>
</evidence>
<dbReference type="EMBL" id="LSRS01000002">
    <property type="protein sequence ID" value="KAF1085780.1"/>
    <property type="molecule type" value="Genomic_DNA"/>
</dbReference>
<feature type="domain" description="MotA/TolQ/ExbB proton channel" evidence="8">
    <location>
        <begin position="95"/>
        <end position="198"/>
    </location>
</feature>
<accession>A0A9D3AWR0</accession>
<keyword evidence="3 7" id="KW-0812">Transmembrane</keyword>
<gene>
    <name evidence="9" type="ORF">SPSYN_00509</name>
</gene>
<organism evidence="9 10">
    <name type="scientific">Sporotomaculum syntrophicum</name>
    <dbReference type="NCBI Taxonomy" id="182264"/>
    <lineage>
        <taxon>Bacteria</taxon>
        <taxon>Bacillati</taxon>
        <taxon>Bacillota</taxon>
        <taxon>Clostridia</taxon>
        <taxon>Eubacteriales</taxon>
        <taxon>Desulfallaceae</taxon>
        <taxon>Sporotomaculum</taxon>
    </lineage>
</organism>
<proteinExistence type="inferred from homology"/>
<comment type="similarity">
    <text evidence="6">Belongs to the exbB/tolQ family.</text>
</comment>
<comment type="subcellular location">
    <subcellularLocation>
        <location evidence="1">Cell membrane</location>
        <topology evidence="1">Multi-pass membrane protein</topology>
    </subcellularLocation>
    <subcellularLocation>
        <location evidence="6">Membrane</location>
        <topology evidence="6">Multi-pass membrane protein</topology>
    </subcellularLocation>
</comment>
<evidence type="ECO:0000256" key="2">
    <source>
        <dbReference type="ARBA" id="ARBA00022475"/>
    </source>
</evidence>
<feature type="transmembrane region" description="Helical" evidence="7">
    <location>
        <begin position="20"/>
        <end position="44"/>
    </location>
</feature>
<feature type="transmembrane region" description="Helical" evidence="7">
    <location>
        <begin position="163"/>
        <end position="183"/>
    </location>
</feature>
<keyword evidence="5 7" id="KW-0472">Membrane</keyword>
<sequence length="223" mass="25099">MTETYFTPLKETMHTVSSGLLIPTITILLFLLALSVFELGGVLVEAIAVRRTMKVNVRELINGFQKLDIDEIMAQIERSRMFRRHKSVLVELIEHRNLSAASLQALARRLLTNEELRYERITNRTDLVTRLGPMLGLMATLIPLGPGLIALGEGDTKTLADSLLTAFDATVTGLAAGGLAYAVSRLRKRWYEDYLSTLEVLMESLMEVFAHRRRIEEQKALEV</sequence>
<evidence type="ECO:0000256" key="7">
    <source>
        <dbReference type="SAM" id="Phobius"/>
    </source>
</evidence>
<evidence type="ECO:0000313" key="9">
    <source>
        <dbReference type="EMBL" id="KAF1085780.1"/>
    </source>
</evidence>
<dbReference type="Pfam" id="PF01618">
    <property type="entry name" value="MotA_ExbB"/>
    <property type="match status" value="1"/>
</dbReference>
<dbReference type="RefSeq" id="WP_243152884.1">
    <property type="nucleotide sequence ID" value="NZ_LSRS01000002.1"/>
</dbReference>
<keyword evidence="6" id="KW-0653">Protein transport</keyword>
<keyword evidence="6" id="KW-0813">Transport</keyword>
<evidence type="ECO:0000256" key="4">
    <source>
        <dbReference type="ARBA" id="ARBA00022989"/>
    </source>
</evidence>
<keyword evidence="2" id="KW-1003">Cell membrane</keyword>
<name>A0A9D3AWR0_9FIRM</name>
<dbReference type="GO" id="GO:0005886">
    <property type="term" value="C:plasma membrane"/>
    <property type="evidence" value="ECO:0007669"/>
    <property type="project" value="UniProtKB-SubCell"/>
</dbReference>
<evidence type="ECO:0000256" key="1">
    <source>
        <dbReference type="ARBA" id="ARBA00004651"/>
    </source>
</evidence>
<evidence type="ECO:0000256" key="6">
    <source>
        <dbReference type="RuleBase" id="RU004057"/>
    </source>
</evidence>
<reference evidence="9" key="1">
    <citation type="submission" date="2016-02" db="EMBL/GenBank/DDBJ databases">
        <title>Draft Genome Sequence of Sporotomaculum syntrophicum Strain FB, a Syntrophic Benzoate Degrader.</title>
        <authorList>
            <person name="Nobu M.K."/>
            <person name="Narihiro T."/>
            <person name="Qiu Y.-L."/>
            <person name="Ohashi A."/>
            <person name="Liu W.-T."/>
            <person name="Yuji S."/>
        </authorList>
    </citation>
    <scope>NUCLEOTIDE SEQUENCE</scope>
    <source>
        <strain evidence="9">FB</strain>
    </source>
</reference>
<keyword evidence="10" id="KW-1185">Reference proteome</keyword>
<dbReference type="Proteomes" id="UP000798488">
    <property type="component" value="Unassembled WGS sequence"/>
</dbReference>
<keyword evidence="4 7" id="KW-1133">Transmembrane helix</keyword>
<evidence type="ECO:0000259" key="8">
    <source>
        <dbReference type="Pfam" id="PF01618"/>
    </source>
</evidence>
<dbReference type="InterPro" id="IPR002898">
    <property type="entry name" value="MotA_ExbB_proton_chnl"/>
</dbReference>
<comment type="caution">
    <text evidence="9">The sequence shown here is derived from an EMBL/GenBank/DDBJ whole genome shotgun (WGS) entry which is preliminary data.</text>
</comment>
<dbReference type="AlphaFoldDB" id="A0A9D3AWR0"/>
<dbReference type="PANTHER" id="PTHR30625">
    <property type="entry name" value="PROTEIN TOLQ"/>
    <property type="match status" value="1"/>
</dbReference>
<dbReference type="PANTHER" id="PTHR30625:SF3">
    <property type="entry name" value="TOL-PAL SYSTEM PROTEIN TOLQ"/>
    <property type="match status" value="1"/>
</dbReference>